<dbReference type="InterPro" id="IPR002509">
    <property type="entry name" value="NODB_dom"/>
</dbReference>
<feature type="transmembrane region" description="Helical" evidence="3">
    <location>
        <begin position="12"/>
        <end position="31"/>
    </location>
</feature>
<dbReference type="RefSeq" id="WP_366921727.1">
    <property type="nucleotide sequence ID" value="NZ_CP121694.1"/>
</dbReference>
<reference evidence="5 6" key="1">
    <citation type="submission" date="2023-04" db="EMBL/GenBank/DDBJ databases">
        <authorList>
            <person name="Hsu D."/>
        </authorList>
    </citation>
    <scope>NUCLEOTIDE SEQUENCE [LARGE SCALE GENOMIC DNA]</scope>
    <source>
        <strain evidence="5 6">MK1</strain>
    </source>
</reference>
<dbReference type="InterPro" id="IPR050248">
    <property type="entry name" value="Polysacc_deacetylase_ArnD"/>
</dbReference>
<dbReference type="KEGG" id="dbc:MFMK1_002141"/>
<keyword evidence="3" id="KW-0812">Transmembrane</keyword>
<dbReference type="Pfam" id="PF01522">
    <property type="entry name" value="Polysacc_deac_1"/>
    <property type="match status" value="1"/>
</dbReference>
<protein>
    <submittedName>
        <fullName evidence="5">Polysaccharide deacetylase family protein</fullName>
    </submittedName>
</protein>
<dbReference type="PANTHER" id="PTHR10587:SF133">
    <property type="entry name" value="CHITIN DEACETYLASE 1-RELATED"/>
    <property type="match status" value="1"/>
</dbReference>
<accession>A0AAU0UQ35</accession>
<dbReference type="InterPro" id="IPR011330">
    <property type="entry name" value="Glyco_hydro/deAcase_b/a-brl"/>
</dbReference>
<evidence type="ECO:0000256" key="1">
    <source>
        <dbReference type="ARBA" id="ARBA00022723"/>
    </source>
</evidence>
<dbReference type="GO" id="GO:0046872">
    <property type="term" value="F:metal ion binding"/>
    <property type="evidence" value="ECO:0007669"/>
    <property type="project" value="UniProtKB-KW"/>
</dbReference>
<keyword evidence="3" id="KW-1133">Transmembrane helix</keyword>
<organism evidence="5 6">
    <name type="scientific">Metallumcola ferriviriculae</name>
    <dbReference type="NCBI Taxonomy" id="3039180"/>
    <lineage>
        <taxon>Bacteria</taxon>
        <taxon>Bacillati</taxon>
        <taxon>Bacillota</taxon>
        <taxon>Clostridia</taxon>
        <taxon>Neomoorellales</taxon>
        <taxon>Desulfitibacteraceae</taxon>
        <taxon>Metallumcola</taxon>
    </lineage>
</organism>
<keyword evidence="2" id="KW-0378">Hydrolase</keyword>
<gene>
    <name evidence="5" type="ORF">MFMK1_002141</name>
</gene>
<dbReference type="AlphaFoldDB" id="A0AAU0UQ35"/>
<proteinExistence type="predicted"/>
<dbReference type="SUPFAM" id="SSF88713">
    <property type="entry name" value="Glycoside hydrolase/deacetylase"/>
    <property type="match status" value="1"/>
</dbReference>
<dbReference type="Proteomes" id="UP001329915">
    <property type="component" value="Chromosome"/>
</dbReference>
<name>A0AAU0UQ35_9FIRM</name>
<dbReference type="EMBL" id="CP121694">
    <property type="protein sequence ID" value="WRO22312.1"/>
    <property type="molecule type" value="Genomic_DNA"/>
</dbReference>
<dbReference type="GO" id="GO:0016810">
    <property type="term" value="F:hydrolase activity, acting on carbon-nitrogen (but not peptide) bonds"/>
    <property type="evidence" value="ECO:0007669"/>
    <property type="project" value="InterPro"/>
</dbReference>
<keyword evidence="1" id="KW-0479">Metal-binding</keyword>
<feature type="domain" description="NodB homology" evidence="4">
    <location>
        <begin position="52"/>
        <end position="229"/>
    </location>
</feature>
<dbReference type="PANTHER" id="PTHR10587">
    <property type="entry name" value="GLYCOSYL TRANSFERASE-RELATED"/>
    <property type="match status" value="1"/>
</dbReference>
<sequence>MQVIFLPKRKILIWGLITATLILLILWLSLWQQITSVPTITEPIYQGMDTEKQISLTFNVDWGQEFLSEMLDALEKNEAKATFYLTGRWAEKFPNDAMDISRAGHEIGNHGLKHNSPNAMSLEQNRQDIKEAEKIIEQVTGKKTTLFAPASGERNDHVLKAAESLGYTTILWSIDTVDWRRDKSPDQIVSKVVDKAHNGAIVLMHPTEATAKALPGMINELKNEGYKIVPVSKILSDNN</sequence>
<dbReference type="CDD" id="cd10950">
    <property type="entry name" value="CE4_BsYlxY_like"/>
    <property type="match status" value="1"/>
</dbReference>
<keyword evidence="3" id="KW-0472">Membrane</keyword>
<keyword evidence="6" id="KW-1185">Reference proteome</keyword>
<evidence type="ECO:0000259" key="4">
    <source>
        <dbReference type="PROSITE" id="PS51677"/>
    </source>
</evidence>
<evidence type="ECO:0000256" key="3">
    <source>
        <dbReference type="SAM" id="Phobius"/>
    </source>
</evidence>
<dbReference type="PROSITE" id="PS51677">
    <property type="entry name" value="NODB"/>
    <property type="match status" value="1"/>
</dbReference>
<evidence type="ECO:0000313" key="5">
    <source>
        <dbReference type="EMBL" id="WRO22312.1"/>
    </source>
</evidence>
<dbReference type="Gene3D" id="3.20.20.370">
    <property type="entry name" value="Glycoside hydrolase/deacetylase"/>
    <property type="match status" value="1"/>
</dbReference>
<dbReference type="GO" id="GO:0005975">
    <property type="term" value="P:carbohydrate metabolic process"/>
    <property type="evidence" value="ECO:0007669"/>
    <property type="project" value="InterPro"/>
</dbReference>
<dbReference type="GO" id="GO:0016020">
    <property type="term" value="C:membrane"/>
    <property type="evidence" value="ECO:0007669"/>
    <property type="project" value="TreeGrafter"/>
</dbReference>
<evidence type="ECO:0000313" key="6">
    <source>
        <dbReference type="Proteomes" id="UP001329915"/>
    </source>
</evidence>
<evidence type="ECO:0000256" key="2">
    <source>
        <dbReference type="ARBA" id="ARBA00022801"/>
    </source>
</evidence>